<keyword evidence="3" id="KW-0175">Coiled coil</keyword>
<dbReference type="EMBL" id="CP051684">
    <property type="protein sequence ID" value="QJD91262.1"/>
    <property type="molecule type" value="Genomic_DNA"/>
</dbReference>
<feature type="coiled-coil region" evidence="3">
    <location>
        <begin position="437"/>
        <end position="464"/>
    </location>
</feature>
<dbReference type="Pfam" id="PF07508">
    <property type="entry name" value="Recombinase"/>
    <property type="match status" value="1"/>
</dbReference>
<dbReference type="SMART" id="SM00857">
    <property type="entry name" value="Resolvase"/>
    <property type="match status" value="1"/>
</dbReference>
<dbReference type="Pfam" id="PF13408">
    <property type="entry name" value="Zn_ribbon_recom"/>
    <property type="match status" value="1"/>
</dbReference>
<dbReference type="Proteomes" id="UP000503117">
    <property type="component" value="Chromosome"/>
</dbReference>
<evidence type="ECO:0000256" key="1">
    <source>
        <dbReference type="ARBA" id="ARBA00023125"/>
    </source>
</evidence>
<evidence type="ECO:0000313" key="6">
    <source>
        <dbReference type="EMBL" id="QJD91262.1"/>
    </source>
</evidence>
<name>A0ABX6MEF7_9BURK</name>
<feature type="domain" description="Recombinase" evidence="5">
    <location>
        <begin position="195"/>
        <end position="314"/>
    </location>
</feature>
<dbReference type="PROSITE" id="PS51737">
    <property type="entry name" value="RECOMBINASE_DNA_BIND"/>
    <property type="match status" value="1"/>
</dbReference>
<reference evidence="6 7" key="1">
    <citation type="submission" date="2020-04" db="EMBL/GenBank/DDBJ databases">
        <title>Genome sequencing of novel species.</title>
        <authorList>
            <person name="Heo J."/>
            <person name="Kim S.-J."/>
            <person name="Kim J.-S."/>
            <person name="Hong S.-B."/>
            <person name="Kwon S.-W."/>
        </authorList>
    </citation>
    <scope>NUCLEOTIDE SEQUENCE [LARGE SCALE GENOMIC DNA]</scope>
    <source>
        <strain evidence="6 7">AF9R3</strain>
    </source>
</reference>
<dbReference type="InterPro" id="IPR025827">
    <property type="entry name" value="Zn_ribbon_recom_dom"/>
</dbReference>
<dbReference type="Gene3D" id="3.90.1750.20">
    <property type="entry name" value="Putative Large Serine Recombinase, Chain B, Domain 2"/>
    <property type="match status" value="1"/>
</dbReference>
<evidence type="ECO:0000256" key="2">
    <source>
        <dbReference type="ARBA" id="ARBA00023172"/>
    </source>
</evidence>
<dbReference type="Gene3D" id="3.40.50.1390">
    <property type="entry name" value="Resolvase, N-terminal catalytic domain"/>
    <property type="match status" value="1"/>
</dbReference>
<feature type="domain" description="Resolvase/invertase-type recombinase catalytic" evidence="4">
    <location>
        <begin position="24"/>
        <end position="185"/>
    </location>
</feature>
<evidence type="ECO:0000259" key="4">
    <source>
        <dbReference type="PROSITE" id="PS51736"/>
    </source>
</evidence>
<evidence type="ECO:0000259" key="5">
    <source>
        <dbReference type="PROSITE" id="PS51737"/>
    </source>
</evidence>
<evidence type="ECO:0000313" key="7">
    <source>
        <dbReference type="Proteomes" id="UP000503117"/>
    </source>
</evidence>
<dbReference type="InterPro" id="IPR006119">
    <property type="entry name" value="Resolv_N"/>
</dbReference>
<dbReference type="PROSITE" id="PS51736">
    <property type="entry name" value="RECOMBINASES_3"/>
    <property type="match status" value="1"/>
</dbReference>
<accession>A0ABX6MEF7</accession>
<keyword evidence="1" id="KW-0238">DNA-binding</keyword>
<dbReference type="InterPro" id="IPR038109">
    <property type="entry name" value="DNA_bind_recomb_sf"/>
</dbReference>
<sequence>MFYSYVILNPVKNLSYLVVSSPPKAYSYIRFSTPEQQNGDSFRRQAELSLAYAETHGLILDERLTYRDLGVSAFDKSNIRDGQLGAFLKAVESGIVPVGSYLLVESLDRISRAKITDALEIFMRIINQGIKLVTLADGMEYSKEKADKQFTDIIISIAIMSRAHEESLMKSKRIKEAWANKRANADKVKLTASAPGWLELNDTRSEYIAVPHKTKLVQDIFDWTRNGIGAATIAKRLNENGVPTFGARAKNMWHVSYIKKILSNRAVLGEFQPHIVVDGKRVPEGEPFLNYYPRIISDEVFLLASSAVQSRKTGSAGRKGVGLSNLFSGLLRCGYCQGPMVYLNKGHNGPRSKLLVCSHAKGGKDCLYVPWEYPYFEKSVLTYCQGLDVEHFLQLDDAATSKITALAEQITLLKASIEDISKKEANIMTAIESGLMVQQFEARARQLEQQRTHVEAELRTVQNRYERAASAKIDIASVRATIDDLVTRMSELSGDELYDLRSELSQQVKRIVGRIAMYPGGYIDKTKFVAAYRKHLLSKGHTQEEVTERIAVELKTTPNPDERFFTMISRTASIRMIKPNNENPEILHFETPGTDITANVHTQAENIGVLGQVLENRAKAISPS</sequence>
<dbReference type="InterPro" id="IPR011109">
    <property type="entry name" value="DNA_bind_recombinase_dom"/>
</dbReference>
<protein>
    <submittedName>
        <fullName evidence="6">Recombinase family protein</fullName>
    </submittedName>
</protein>
<dbReference type="InterPro" id="IPR050639">
    <property type="entry name" value="SSR_resolvase"/>
</dbReference>
<proteinExistence type="predicted"/>
<dbReference type="PANTHER" id="PTHR30461">
    <property type="entry name" value="DNA-INVERTASE FROM LAMBDOID PROPHAGE"/>
    <property type="match status" value="1"/>
</dbReference>
<dbReference type="Pfam" id="PF00239">
    <property type="entry name" value="Resolvase"/>
    <property type="match status" value="1"/>
</dbReference>
<gene>
    <name evidence="6" type="ORF">HH213_14980</name>
</gene>
<keyword evidence="2" id="KW-0233">DNA recombination</keyword>
<dbReference type="SUPFAM" id="SSF53041">
    <property type="entry name" value="Resolvase-like"/>
    <property type="match status" value="1"/>
</dbReference>
<keyword evidence="7" id="KW-1185">Reference proteome</keyword>
<dbReference type="CDD" id="cd00338">
    <property type="entry name" value="Ser_Recombinase"/>
    <property type="match status" value="1"/>
</dbReference>
<evidence type="ECO:0000256" key="3">
    <source>
        <dbReference type="SAM" id="Coils"/>
    </source>
</evidence>
<dbReference type="InterPro" id="IPR036162">
    <property type="entry name" value="Resolvase-like_N_sf"/>
</dbReference>
<organism evidence="6 7">
    <name type="scientific">Duganella dendranthematis</name>
    <dbReference type="NCBI Taxonomy" id="2728021"/>
    <lineage>
        <taxon>Bacteria</taxon>
        <taxon>Pseudomonadati</taxon>
        <taxon>Pseudomonadota</taxon>
        <taxon>Betaproteobacteria</taxon>
        <taxon>Burkholderiales</taxon>
        <taxon>Oxalobacteraceae</taxon>
        <taxon>Telluria group</taxon>
        <taxon>Duganella</taxon>
    </lineage>
</organism>
<dbReference type="PANTHER" id="PTHR30461:SF2">
    <property type="entry name" value="SERINE RECOMBINASE PINE-RELATED"/>
    <property type="match status" value="1"/>
</dbReference>